<protein>
    <submittedName>
        <fullName evidence="11">Uncharacterized protein</fullName>
    </submittedName>
</protein>
<dbReference type="GO" id="GO:0005886">
    <property type="term" value="C:plasma membrane"/>
    <property type="evidence" value="ECO:0007669"/>
    <property type="project" value="UniProtKB-SubCell"/>
</dbReference>
<feature type="domain" description="HD-GYP" evidence="10">
    <location>
        <begin position="712"/>
        <end position="909"/>
    </location>
</feature>
<dbReference type="SMART" id="SM00267">
    <property type="entry name" value="GGDEF"/>
    <property type="match status" value="1"/>
</dbReference>
<dbReference type="SUPFAM" id="SSF158472">
    <property type="entry name" value="HAMP domain-like"/>
    <property type="match status" value="1"/>
</dbReference>
<gene>
    <name evidence="11" type="ORF">SDC9_47776</name>
</gene>
<dbReference type="InterPro" id="IPR037522">
    <property type="entry name" value="HD_GYP_dom"/>
</dbReference>
<feature type="domain" description="GGDEF" evidence="9">
    <location>
        <begin position="591"/>
        <end position="720"/>
    </location>
</feature>
<dbReference type="Pfam" id="PF00989">
    <property type="entry name" value="PAS"/>
    <property type="match status" value="1"/>
</dbReference>
<evidence type="ECO:0000259" key="8">
    <source>
        <dbReference type="PROSITE" id="PS50885"/>
    </source>
</evidence>
<dbReference type="Gene3D" id="3.30.70.270">
    <property type="match status" value="1"/>
</dbReference>
<reference evidence="11" key="1">
    <citation type="submission" date="2019-08" db="EMBL/GenBank/DDBJ databases">
        <authorList>
            <person name="Kucharzyk K."/>
            <person name="Murdoch R.W."/>
            <person name="Higgins S."/>
            <person name="Loffler F."/>
        </authorList>
    </citation>
    <scope>NUCLEOTIDE SEQUENCE</scope>
</reference>
<accession>A0A644WCG7</accession>
<dbReference type="PROSITE" id="PS50885">
    <property type="entry name" value="HAMP"/>
    <property type="match status" value="1"/>
</dbReference>
<evidence type="ECO:0000259" key="7">
    <source>
        <dbReference type="PROSITE" id="PS50112"/>
    </source>
</evidence>
<feature type="domain" description="PAS" evidence="7">
    <location>
        <begin position="431"/>
        <end position="472"/>
    </location>
</feature>
<dbReference type="InterPro" id="IPR033479">
    <property type="entry name" value="dCache_1"/>
</dbReference>
<dbReference type="Pfam" id="PF13487">
    <property type="entry name" value="HD_5"/>
    <property type="match status" value="1"/>
</dbReference>
<dbReference type="InterPro" id="IPR052155">
    <property type="entry name" value="Biofilm_reg_signaling"/>
</dbReference>
<dbReference type="NCBIfam" id="TIGR00254">
    <property type="entry name" value="GGDEF"/>
    <property type="match status" value="1"/>
</dbReference>
<dbReference type="GO" id="GO:0006355">
    <property type="term" value="P:regulation of DNA-templated transcription"/>
    <property type="evidence" value="ECO:0007669"/>
    <property type="project" value="InterPro"/>
</dbReference>
<dbReference type="PROSITE" id="PS50112">
    <property type="entry name" value="PAS"/>
    <property type="match status" value="1"/>
</dbReference>
<dbReference type="Pfam" id="PF00672">
    <property type="entry name" value="HAMP"/>
    <property type="match status" value="1"/>
</dbReference>
<dbReference type="NCBIfam" id="TIGR00229">
    <property type="entry name" value="sensory_box"/>
    <property type="match status" value="1"/>
</dbReference>
<comment type="caution">
    <text evidence="11">The sequence shown here is derived from an EMBL/GenBank/DDBJ whole genome shotgun (WGS) entry which is preliminary data.</text>
</comment>
<dbReference type="AlphaFoldDB" id="A0A644WCG7"/>
<keyword evidence="3 6" id="KW-0812">Transmembrane</keyword>
<dbReference type="InterPro" id="IPR003660">
    <property type="entry name" value="HAMP_dom"/>
</dbReference>
<dbReference type="InterPro" id="IPR000014">
    <property type="entry name" value="PAS"/>
</dbReference>
<evidence type="ECO:0000313" key="11">
    <source>
        <dbReference type="EMBL" id="MPM01536.1"/>
    </source>
</evidence>
<dbReference type="Gene3D" id="3.30.450.20">
    <property type="entry name" value="PAS domain"/>
    <property type="match status" value="3"/>
</dbReference>
<dbReference type="CDD" id="cd01949">
    <property type="entry name" value="GGDEF"/>
    <property type="match status" value="1"/>
</dbReference>
<dbReference type="SUPFAM" id="SSF55785">
    <property type="entry name" value="PYP-like sensor domain (PAS domain)"/>
    <property type="match status" value="1"/>
</dbReference>
<dbReference type="SUPFAM" id="SSF55073">
    <property type="entry name" value="Nucleotide cyclase"/>
    <property type="match status" value="1"/>
</dbReference>
<evidence type="ECO:0000256" key="6">
    <source>
        <dbReference type="SAM" id="Phobius"/>
    </source>
</evidence>
<dbReference type="SMART" id="SM00091">
    <property type="entry name" value="PAS"/>
    <property type="match status" value="1"/>
</dbReference>
<evidence type="ECO:0000259" key="10">
    <source>
        <dbReference type="PROSITE" id="PS51832"/>
    </source>
</evidence>
<dbReference type="PROSITE" id="PS50887">
    <property type="entry name" value="GGDEF"/>
    <property type="match status" value="1"/>
</dbReference>
<sequence length="913" mass="101466">MILKNISIKGITVLLFMILALTGSVTVGYFIFSGWLSSAEETADRLADELNGRLFARIEEHLNIPTHIVDDYINQIEKGAVDLRNETQRERLFASVLMSHSEGLYSFSFGSEDGEYYGARRNSAGGIEIMRNDRSTGGASWYYALRDDFTAGELVLKAGIFDPRTRDWYRSAKKAEKTVFSPVYRHFVMPDLTVSAAAPVRGNDGVLLGVLGAHITLSKINSSLEEIAGSEGGFAVIAEKESGALIGNSFGQANFESLPDGTFRRLTLSEEKTGVLRQAAELSGPEALRTVKVNGGEGSFYVYINEFRREGIDWLVLFALPESLFTADMYRNMRYSLLLTVLSMLASAAVCAKVAARLMRPLENLVSIAENLSVGDFSRRAEVRRNDEIGRVARAVNIMAERLQLLVSSLEESVGERTAELEERNRELDQSRGRLELILDSTAEGIYGIDREGNCTFANASCLKLLEYGSQDELIGRNMHFMIHYAHGDGRFMFLQECKIYSALRTGRGIRVDDEVFWTSGGTPLDVAYSSYPQFRNGELTGAVITFTDNSERRKNEARINYLSYHDSLTGLYNRGFFEEELERLDREETLPLAVIFGDINGLKLTNDIFGHSAGDELLKKSAEALRKSCRESDMIARVGGDEFTILLPRTKPEDAEKLIGRIKAEFSKLRVRAIKGSIAVGFSVKTDPGQSVQDTLREAEEAMYREKNLSREKGSFETIAAIMETLHEKCPREKSHSENMSRICMEIGRAMNLPETETRKLKDAGFLHDIGKIVIEEDILNGSGSPLFREDGPGREINKHPVAGYRILSLFDETIDLSDGVLNHHENWDGSGYPRGIGGEKIPQMARILRAGEAFDDLLESMEEGRMTGEEVLEQILKLRGTSLDPAVADILISMVRKAEEGDTAGGLADNS</sequence>
<dbReference type="Pfam" id="PF00990">
    <property type="entry name" value="GGDEF"/>
    <property type="match status" value="1"/>
</dbReference>
<dbReference type="Gene3D" id="1.10.3210.10">
    <property type="entry name" value="Hypothetical protein af1432"/>
    <property type="match status" value="1"/>
</dbReference>
<dbReference type="CDD" id="cd12913">
    <property type="entry name" value="PDC1_MCP_like"/>
    <property type="match status" value="1"/>
</dbReference>
<dbReference type="InterPro" id="IPR003607">
    <property type="entry name" value="HD/PDEase_dom"/>
</dbReference>
<dbReference type="EMBL" id="VSSQ01000802">
    <property type="protein sequence ID" value="MPM01536.1"/>
    <property type="molecule type" value="Genomic_DNA"/>
</dbReference>
<feature type="transmembrane region" description="Helical" evidence="6">
    <location>
        <begin position="12"/>
        <end position="36"/>
    </location>
</feature>
<dbReference type="GO" id="GO:0007165">
    <property type="term" value="P:signal transduction"/>
    <property type="evidence" value="ECO:0007669"/>
    <property type="project" value="InterPro"/>
</dbReference>
<dbReference type="InterPro" id="IPR043128">
    <property type="entry name" value="Rev_trsase/Diguanyl_cyclase"/>
</dbReference>
<dbReference type="Pfam" id="PF02743">
    <property type="entry name" value="dCache_1"/>
    <property type="match status" value="1"/>
</dbReference>
<evidence type="ECO:0000256" key="2">
    <source>
        <dbReference type="ARBA" id="ARBA00022475"/>
    </source>
</evidence>
<dbReference type="SMART" id="SM00304">
    <property type="entry name" value="HAMP"/>
    <property type="match status" value="1"/>
</dbReference>
<evidence type="ECO:0000256" key="3">
    <source>
        <dbReference type="ARBA" id="ARBA00022692"/>
    </source>
</evidence>
<evidence type="ECO:0000259" key="9">
    <source>
        <dbReference type="PROSITE" id="PS50887"/>
    </source>
</evidence>
<dbReference type="CDD" id="cd00130">
    <property type="entry name" value="PAS"/>
    <property type="match status" value="1"/>
</dbReference>
<dbReference type="PANTHER" id="PTHR44757">
    <property type="entry name" value="DIGUANYLATE CYCLASE DGCP"/>
    <property type="match status" value="1"/>
</dbReference>
<dbReference type="CDD" id="cd06225">
    <property type="entry name" value="HAMP"/>
    <property type="match status" value="1"/>
</dbReference>
<dbReference type="InterPro" id="IPR000160">
    <property type="entry name" value="GGDEF_dom"/>
</dbReference>
<dbReference type="InterPro" id="IPR035965">
    <property type="entry name" value="PAS-like_dom_sf"/>
</dbReference>
<evidence type="ECO:0000256" key="4">
    <source>
        <dbReference type="ARBA" id="ARBA00022989"/>
    </source>
</evidence>
<dbReference type="InterPro" id="IPR013767">
    <property type="entry name" value="PAS_fold"/>
</dbReference>
<organism evidence="11">
    <name type="scientific">bioreactor metagenome</name>
    <dbReference type="NCBI Taxonomy" id="1076179"/>
    <lineage>
        <taxon>unclassified sequences</taxon>
        <taxon>metagenomes</taxon>
        <taxon>ecological metagenomes</taxon>
    </lineage>
</organism>
<name>A0A644WCG7_9ZZZZ</name>
<dbReference type="InterPro" id="IPR029787">
    <property type="entry name" value="Nucleotide_cyclase"/>
</dbReference>
<proteinExistence type="predicted"/>
<dbReference type="Gene3D" id="6.10.340.10">
    <property type="match status" value="1"/>
</dbReference>
<feature type="domain" description="HAMP" evidence="8">
    <location>
        <begin position="356"/>
        <end position="408"/>
    </location>
</feature>
<dbReference type="SUPFAM" id="SSF109604">
    <property type="entry name" value="HD-domain/PDEase-like"/>
    <property type="match status" value="1"/>
</dbReference>
<keyword evidence="5 6" id="KW-0472">Membrane</keyword>
<evidence type="ECO:0000256" key="5">
    <source>
        <dbReference type="ARBA" id="ARBA00023136"/>
    </source>
</evidence>
<comment type="subcellular location">
    <subcellularLocation>
        <location evidence="1">Cell membrane</location>
        <topology evidence="1">Multi-pass membrane protein</topology>
    </subcellularLocation>
</comment>
<keyword evidence="2" id="KW-1003">Cell membrane</keyword>
<dbReference type="PROSITE" id="PS51832">
    <property type="entry name" value="HD_GYP"/>
    <property type="match status" value="1"/>
</dbReference>
<dbReference type="CDD" id="cd00077">
    <property type="entry name" value="HDc"/>
    <property type="match status" value="1"/>
</dbReference>
<evidence type="ECO:0000256" key="1">
    <source>
        <dbReference type="ARBA" id="ARBA00004651"/>
    </source>
</evidence>
<dbReference type="PANTHER" id="PTHR44757:SF2">
    <property type="entry name" value="BIOFILM ARCHITECTURE MAINTENANCE PROTEIN MBAA"/>
    <property type="match status" value="1"/>
</dbReference>
<keyword evidence="4 6" id="KW-1133">Transmembrane helix</keyword>